<dbReference type="Proteomes" id="UP000031637">
    <property type="component" value="Chromosome"/>
</dbReference>
<reference evidence="2 3" key="1">
    <citation type="journal article" date="2014" name="Syst. Appl. Microbiol.">
        <title>Complete genomes of freshwater sulfur oxidizers Sulfuricella denitrificans skB26 and Sulfuritalea hydrogenivorans sk43H: genetic insights into the sulfur oxidation pathway of betaproteobacteria.</title>
        <authorList>
            <person name="Watanabe T."/>
            <person name="Kojima H."/>
            <person name="Fukui M."/>
        </authorList>
    </citation>
    <scope>NUCLEOTIDE SEQUENCE [LARGE SCALE GENOMIC DNA]</scope>
    <source>
        <strain evidence="2">DSM22779</strain>
    </source>
</reference>
<evidence type="ECO:0000256" key="1">
    <source>
        <dbReference type="SAM" id="Phobius"/>
    </source>
</evidence>
<evidence type="ECO:0000313" key="2">
    <source>
        <dbReference type="EMBL" id="BAO28993.1"/>
    </source>
</evidence>
<protein>
    <submittedName>
        <fullName evidence="2">Uncharacterized protein</fullName>
    </submittedName>
</protein>
<dbReference type="AlphaFoldDB" id="W0SH13"/>
<keyword evidence="1" id="KW-0812">Transmembrane</keyword>
<sequence>MLDPNTVALLGQLGIGTDTIESALSALLFLTIVTVAAAIPTAILARKKKRSVTGWVILALSIPVLPLLTIWLLPTLPAKLPTDSTK</sequence>
<dbReference type="HOGENOM" id="CLU_2496735_0_0_4"/>
<accession>W0SH13</accession>
<dbReference type="KEGG" id="shd:SUTH_01193"/>
<gene>
    <name evidence="2" type="ORF">SUTH_01193</name>
</gene>
<evidence type="ECO:0000313" key="3">
    <source>
        <dbReference type="Proteomes" id="UP000031637"/>
    </source>
</evidence>
<dbReference type="RefSeq" id="WP_041097829.1">
    <property type="nucleotide sequence ID" value="NZ_AP012547.1"/>
</dbReference>
<name>W0SH13_9PROT</name>
<keyword evidence="3" id="KW-1185">Reference proteome</keyword>
<feature type="transmembrane region" description="Helical" evidence="1">
    <location>
        <begin position="23"/>
        <end position="45"/>
    </location>
</feature>
<feature type="transmembrane region" description="Helical" evidence="1">
    <location>
        <begin position="52"/>
        <end position="73"/>
    </location>
</feature>
<dbReference type="EMBL" id="AP012547">
    <property type="protein sequence ID" value="BAO28993.1"/>
    <property type="molecule type" value="Genomic_DNA"/>
</dbReference>
<keyword evidence="1" id="KW-1133">Transmembrane helix</keyword>
<keyword evidence="1" id="KW-0472">Membrane</keyword>
<proteinExistence type="predicted"/>
<organism evidence="2 3">
    <name type="scientific">Sulfuritalea hydrogenivorans sk43H</name>
    <dbReference type="NCBI Taxonomy" id="1223802"/>
    <lineage>
        <taxon>Bacteria</taxon>
        <taxon>Pseudomonadati</taxon>
        <taxon>Pseudomonadota</taxon>
        <taxon>Betaproteobacteria</taxon>
        <taxon>Nitrosomonadales</taxon>
        <taxon>Sterolibacteriaceae</taxon>
        <taxon>Sulfuritalea</taxon>
    </lineage>
</organism>
<dbReference type="STRING" id="1223802.SUTH_01193"/>